<protein>
    <recommendedName>
        <fullName evidence="1">DUF4397 domain-containing protein</fullName>
    </recommendedName>
</protein>
<evidence type="ECO:0000259" key="1">
    <source>
        <dbReference type="Pfam" id="PF14344"/>
    </source>
</evidence>
<feature type="domain" description="DUF4397" evidence="1">
    <location>
        <begin position="150"/>
        <end position="238"/>
    </location>
</feature>
<evidence type="ECO:0000313" key="2">
    <source>
        <dbReference type="EMBL" id="HGT46736.1"/>
    </source>
</evidence>
<gene>
    <name evidence="2" type="ORF">ENS56_01725</name>
</gene>
<reference evidence="2" key="1">
    <citation type="journal article" date="2020" name="mSystems">
        <title>Genome- and Community-Level Interaction Insights into Carbon Utilization and Element Cycling Functions of Hydrothermarchaeota in Hydrothermal Sediment.</title>
        <authorList>
            <person name="Zhou Z."/>
            <person name="Liu Y."/>
            <person name="Xu W."/>
            <person name="Pan J."/>
            <person name="Luo Z.H."/>
            <person name="Li M."/>
        </authorList>
    </citation>
    <scope>NUCLEOTIDE SEQUENCE [LARGE SCALE GENOMIC DNA]</scope>
    <source>
        <strain evidence="2">SpSt-500</strain>
    </source>
</reference>
<sequence>MKIPYKHLLLLVFLYFTAVFFVGCVDTSVNPIPDRIDYSSQMKVVNLATGAGSATLTLDGQSLGAVSFGGEIPGSGSGFLTVPSGSRNLVASFDNGQSKTFRFSAATEYKFRAFLIGASTNPSLVVVNQRYIWQTKDSENGQKLFPADTAWVSIFNGSPDIVINSVEIGTELNEFETALETGKSSGYLKNAAGNYTITITYNDTETLSFAYSLSARNRYTVALYDAAAQLKYAVLLDD</sequence>
<comment type="caution">
    <text evidence="2">The sequence shown here is derived from an EMBL/GenBank/DDBJ whole genome shotgun (WGS) entry which is preliminary data.</text>
</comment>
<dbReference type="PROSITE" id="PS51257">
    <property type="entry name" value="PROKAR_LIPOPROTEIN"/>
    <property type="match status" value="1"/>
</dbReference>
<dbReference type="EMBL" id="DSVI01000004">
    <property type="protein sequence ID" value="HGT46736.1"/>
    <property type="molecule type" value="Genomic_DNA"/>
</dbReference>
<dbReference type="InterPro" id="IPR025510">
    <property type="entry name" value="DUF4397"/>
</dbReference>
<dbReference type="Pfam" id="PF14344">
    <property type="entry name" value="DUF4397"/>
    <property type="match status" value="1"/>
</dbReference>
<organism evidence="2">
    <name type="scientific">Ignavibacterium album</name>
    <dbReference type="NCBI Taxonomy" id="591197"/>
    <lineage>
        <taxon>Bacteria</taxon>
        <taxon>Pseudomonadati</taxon>
        <taxon>Ignavibacteriota</taxon>
        <taxon>Ignavibacteria</taxon>
        <taxon>Ignavibacteriales</taxon>
        <taxon>Ignavibacteriaceae</taxon>
        <taxon>Ignavibacterium</taxon>
    </lineage>
</organism>
<name>A0A832G621_9BACT</name>
<proteinExistence type="predicted"/>
<accession>A0A832G621</accession>
<dbReference type="AlphaFoldDB" id="A0A832G621"/>